<name>A0ACB9LEA2_BAUVA</name>
<evidence type="ECO:0000313" key="2">
    <source>
        <dbReference type="Proteomes" id="UP000828941"/>
    </source>
</evidence>
<sequence length="141" mass="14895">MGDYYEHEGYGGGKYRPVSGTTVLCASLAGVAIGGPLLGMMGFSFLASVTLLIVASPLLLLSSPLLLAAGFLFAGVLIGFAVAAVMALTALSTLGWITREIRERFGYGGFGFGKLKERSRDWPDYYYKVTNTGVAPNQVTA</sequence>
<protein>
    <submittedName>
        <fullName evidence="1">Uncharacterized protein</fullName>
    </submittedName>
</protein>
<organism evidence="1 2">
    <name type="scientific">Bauhinia variegata</name>
    <name type="common">Purple orchid tree</name>
    <name type="synonym">Phanera variegata</name>
    <dbReference type="NCBI Taxonomy" id="167791"/>
    <lineage>
        <taxon>Eukaryota</taxon>
        <taxon>Viridiplantae</taxon>
        <taxon>Streptophyta</taxon>
        <taxon>Embryophyta</taxon>
        <taxon>Tracheophyta</taxon>
        <taxon>Spermatophyta</taxon>
        <taxon>Magnoliopsida</taxon>
        <taxon>eudicotyledons</taxon>
        <taxon>Gunneridae</taxon>
        <taxon>Pentapetalae</taxon>
        <taxon>rosids</taxon>
        <taxon>fabids</taxon>
        <taxon>Fabales</taxon>
        <taxon>Fabaceae</taxon>
        <taxon>Cercidoideae</taxon>
        <taxon>Cercideae</taxon>
        <taxon>Bauhiniinae</taxon>
        <taxon>Bauhinia</taxon>
    </lineage>
</organism>
<evidence type="ECO:0000313" key="1">
    <source>
        <dbReference type="EMBL" id="KAI4307801.1"/>
    </source>
</evidence>
<dbReference type="Proteomes" id="UP000828941">
    <property type="component" value="Chromosome 12"/>
</dbReference>
<reference evidence="1 2" key="1">
    <citation type="journal article" date="2022" name="DNA Res.">
        <title>Chromosomal-level genome assembly of the orchid tree Bauhinia variegata (Leguminosae; Cercidoideae) supports the allotetraploid origin hypothesis of Bauhinia.</title>
        <authorList>
            <person name="Zhong Y."/>
            <person name="Chen Y."/>
            <person name="Zheng D."/>
            <person name="Pang J."/>
            <person name="Liu Y."/>
            <person name="Luo S."/>
            <person name="Meng S."/>
            <person name="Qian L."/>
            <person name="Wei D."/>
            <person name="Dai S."/>
            <person name="Zhou R."/>
        </authorList>
    </citation>
    <scope>NUCLEOTIDE SEQUENCE [LARGE SCALE GENOMIC DNA]</scope>
    <source>
        <strain evidence="1">BV-YZ2020</strain>
    </source>
</reference>
<dbReference type="EMBL" id="CM039437">
    <property type="protein sequence ID" value="KAI4307801.1"/>
    <property type="molecule type" value="Genomic_DNA"/>
</dbReference>
<keyword evidence="2" id="KW-1185">Reference proteome</keyword>
<comment type="caution">
    <text evidence="1">The sequence shown here is derived from an EMBL/GenBank/DDBJ whole genome shotgun (WGS) entry which is preliminary data.</text>
</comment>
<accession>A0ACB9LEA2</accession>
<proteinExistence type="predicted"/>
<gene>
    <name evidence="1" type="ORF">L6164_030944</name>
</gene>